<feature type="transmembrane region" description="Helical" evidence="1">
    <location>
        <begin position="402"/>
        <end position="422"/>
    </location>
</feature>
<keyword evidence="1" id="KW-1133">Transmembrane helix</keyword>
<comment type="caution">
    <text evidence="2">The sequence shown here is derived from an EMBL/GenBank/DDBJ whole genome shotgun (WGS) entry which is preliminary data.</text>
</comment>
<keyword evidence="1" id="KW-0812">Transmembrane</keyword>
<proteinExistence type="predicted"/>
<feature type="transmembrane region" description="Helical" evidence="1">
    <location>
        <begin position="346"/>
        <end position="368"/>
    </location>
</feature>
<evidence type="ECO:0000313" key="2">
    <source>
        <dbReference type="EMBL" id="MFC3672049.1"/>
    </source>
</evidence>
<feature type="transmembrane region" description="Helical" evidence="1">
    <location>
        <begin position="144"/>
        <end position="164"/>
    </location>
</feature>
<keyword evidence="3" id="KW-1185">Reference proteome</keyword>
<feature type="transmembrane region" description="Helical" evidence="1">
    <location>
        <begin position="283"/>
        <end position="308"/>
    </location>
</feature>
<feature type="transmembrane region" description="Helical" evidence="1">
    <location>
        <begin position="116"/>
        <end position="132"/>
    </location>
</feature>
<protein>
    <recommendedName>
        <fullName evidence="4">Polymerase</fullName>
    </recommendedName>
</protein>
<feature type="transmembrane region" description="Helical" evidence="1">
    <location>
        <begin position="91"/>
        <end position="110"/>
    </location>
</feature>
<evidence type="ECO:0000256" key="1">
    <source>
        <dbReference type="SAM" id="Phobius"/>
    </source>
</evidence>
<evidence type="ECO:0000313" key="3">
    <source>
        <dbReference type="Proteomes" id="UP001595683"/>
    </source>
</evidence>
<sequence length="432" mass="46399">MAYAAHPRMGISRRPVRRQKTRWLKKPVQSTQDMLGGIVLAAATLMNFALAILNAHGLGMNNAKVTVIQTAVTAAAAGLFYLRPTKMKPEFTWALVLILLSLVITSATQGFNAKCFYDMLIIPIFIAAGATLEQFPVKMLNRLTFIVLIVALIEILKPTLYTAIANPLNFLMNTRSWVADSVSGSAGNDLGLYQGAMRAGGSKFALTDHRVGSVFLEPISLGYFALIASIAYNEIYKFDKIKRAIMVGLCLFLSLAADSRIPTMLIIGSTAASFTFRRFSPKLIWVVPLLIFLLALGMYISGGSGLYSDMGERLSITFDVLKQALVSTLLIGGVSDAAFGDSGFLYLIRCVGLLGLPLALCTFAGMFSRGKKAPAFINIAAAGYMMVGALFGGAIFSIKTAGLLGMVIGYAGVRPLALPKALPKPAKRRAAR</sequence>
<accession>A0ABV7V4F9</accession>
<feature type="transmembrane region" description="Helical" evidence="1">
    <location>
        <begin position="67"/>
        <end position="84"/>
    </location>
</feature>
<dbReference type="Proteomes" id="UP001595683">
    <property type="component" value="Unassembled WGS sequence"/>
</dbReference>
<name>A0ABV7V4F9_9SPHN</name>
<feature type="transmembrane region" description="Helical" evidence="1">
    <location>
        <begin position="211"/>
        <end position="232"/>
    </location>
</feature>
<organism evidence="2 3">
    <name type="scientific">Novosphingobium pokkalii</name>
    <dbReference type="NCBI Taxonomy" id="1770194"/>
    <lineage>
        <taxon>Bacteria</taxon>
        <taxon>Pseudomonadati</taxon>
        <taxon>Pseudomonadota</taxon>
        <taxon>Alphaproteobacteria</taxon>
        <taxon>Sphingomonadales</taxon>
        <taxon>Sphingomonadaceae</taxon>
        <taxon>Novosphingobium</taxon>
    </lineage>
</organism>
<dbReference type="EMBL" id="JBHRYE010000017">
    <property type="protein sequence ID" value="MFC3672049.1"/>
    <property type="molecule type" value="Genomic_DNA"/>
</dbReference>
<gene>
    <name evidence="2" type="ORF">ACFOOT_11495</name>
</gene>
<evidence type="ECO:0008006" key="4">
    <source>
        <dbReference type="Google" id="ProtNLM"/>
    </source>
</evidence>
<reference evidence="3" key="1">
    <citation type="journal article" date="2019" name="Int. J. Syst. Evol. Microbiol.">
        <title>The Global Catalogue of Microorganisms (GCM) 10K type strain sequencing project: providing services to taxonomists for standard genome sequencing and annotation.</title>
        <authorList>
            <consortium name="The Broad Institute Genomics Platform"/>
            <consortium name="The Broad Institute Genome Sequencing Center for Infectious Disease"/>
            <person name="Wu L."/>
            <person name="Ma J."/>
        </authorList>
    </citation>
    <scope>NUCLEOTIDE SEQUENCE [LARGE SCALE GENOMIC DNA]</scope>
    <source>
        <strain evidence="3">KCTC 42224</strain>
    </source>
</reference>
<dbReference type="RefSeq" id="WP_191323963.1">
    <property type="nucleotide sequence ID" value="NZ_BMZP01000006.1"/>
</dbReference>
<keyword evidence="1" id="KW-0472">Membrane</keyword>
<feature type="transmembrane region" description="Helical" evidence="1">
    <location>
        <begin position="375"/>
        <end position="396"/>
    </location>
</feature>